<reference evidence="1" key="1">
    <citation type="submission" date="2014-09" db="EMBL/GenBank/DDBJ databases">
        <authorList>
            <person name="Magalhaes I.L.F."/>
            <person name="Oliveira U."/>
            <person name="Santos F.R."/>
            <person name="Vidigal T.H.D.A."/>
            <person name="Brescovit A.D."/>
            <person name="Santos A.J."/>
        </authorList>
    </citation>
    <scope>NUCLEOTIDE SEQUENCE</scope>
    <source>
        <tissue evidence="1">Shoot tissue taken approximately 20 cm above the soil surface</tissue>
    </source>
</reference>
<dbReference type="AlphaFoldDB" id="A0A0A8Z9J3"/>
<name>A0A0A8Z9J3_ARUDO</name>
<dbReference type="EMBL" id="GBRH01266373">
    <property type="protein sequence ID" value="JAD31522.1"/>
    <property type="molecule type" value="Transcribed_RNA"/>
</dbReference>
<sequence length="56" mass="6981">MPPYFLKRTDRRSTFFLKEHHIPLNLVLSQIAVHQTLNKIWERVYPHLSYMFRFYT</sequence>
<protein>
    <submittedName>
        <fullName evidence="1">Uncharacterized protein</fullName>
    </submittedName>
</protein>
<organism evidence="1">
    <name type="scientific">Arundo donax</name>
    <name type="common">Giant reed</name>
    <name type="synonym">Donax arundinaceus</name>
    <dbReference type="NCBI Taxonomy" id="35708"/>
    <lineage>
        <taxon>Eukaryota</taxon>
        <taxon>Viridiplantae</taxon>
        <taxon>Streptophyta</taxon>
        <taxon>Embryophyta</taxon>
        <taxon>Tracheophyta</taxon>
        <taxon>Spermatophyta</taxon>
        <taxon>Magnoliopsida</taxon>
        <taxon>Liliopsida</taxon>
        <taxon>Poales</taxon>
        <taxon>Poaceae</taxon>
        <taxon>PACMAD clade</taxon>
        <taxon>Arundinoideae</taxon>
        <taxon>Arundineae</taxon>
        <taxon>Arundo</taxon>
    </lineage>
</organism>
<proteinExistence type="predicted"/>
<accession>A0A0A8Z9J3</accession>
<reference evidence="1" key="2">
    <citation type="journal article" date="2015" name="Data Brief">
        <title>Shoot transcriptome of the giant reed, Arundo donax.</title>
        <authorList>
            <person name="Barrero R.A."/>
            <person name="Guerrero F.D."/>
            <person name="Moolhuijzen P."/>
            <person name="Goolsby J.A."/>
            <person name="Tidwell J."/>
            <person name="Bellgard S.E."/>
            <person name="Bellgard M.I."/>
        </authorList>
    </citation>
    <scope>NUCLEOTIDE SEQUENCE</scope>
    <source>
        <tissue evidence="1">Shoot tissue taken approximately 20 cm above the soil surface</tissue>
    </source>
</reference>
<evidence type="ECO:0000313" key="1">
    <source>
        <dbReference type="EMBL" id="JAD31522.1"/>
    </source>
</evidence>